<evidence type="ECO:0000256" key="1">
    <source>
        <dbReference type="SAM" id="Phobius"/>
    </source>
</evidence>
<protein>
    <submittedName>
        <fullName evidence="2">Uncharacterized protein</fullName>
    </submittedName>
</protein>
<organism evidence="2">
    <name type="scientific">Darwinula stevensoni</name>
    <dbReference type="NCBI Taxonomy" id="69355"/>
    <lineage>
        <taxon>Eukaryota</taxon>
        <taxon>Metazoa</taxon>
        <taxon>Ecdysozoa</taxon>
        <taxon>Arthropoda</taxon>
        <taxon>Crustacea</taxon>
        <taxon>Oligostraca</taxon>
        <taxon>Ostracoda</taxon>
        <taxon>Podocopa</taxon>
        <taxon>Podocopida</taxon>
        <taxon>Darwinulocopina</taxon>
        <taxon>Darwinuloidea</taxon>
        <taxon>Darwinulidae</taxon>
        <taxon>Darwinula</taxon>
    </lineage>
</organism>
<dbReference type="OrthoDB" id="6379436at2759"/>
<dbReference type="EMBL" id="CAJPEV010008377">
    <property type="protein sequence ID" value="CAG0905246.1"/>
    <property type="molecule type" value="Genomic_DNA"/>
</dbReference>
<keyword evidence="3" id="KW-1185">Reference proteome</keyword>
<dbReference type="InterPro" id="IPR035986">
    <property type="entry name" value="PKD_dom_sf"/>
</dbReference>
<dbReference type="SUPFAM" id="SSF49299">
    <property type="entry name" value="PKD domain"/>
    <property type="match status" value="1"/>
</dbReference>
<proteinExistence type="predicted"/>
<reference evidence="2" key="1">
    <citation type="submission" date="2020-11" db="EMBL/GenBank/DDBJ databases">
        <authorList>
            <person name="Tran Van P."/>
        </authorList>
    </citation>
    <scope>NUCLEOTIDE SEQUENCE</scope>
</reference>
<keyword evidence="1" id="KW-0472">Membrane</keyword>
<feature type="transmembrane region" description="Helical" evidence="1">
    <location>
        <begin position="282"/>
        <end position="301"/>
    </location>
</feature>
<keyword evidence="1" id="KW-1133">Transmembrane helix</keyword>
<name>A0A7R9AHI4_9CRUS</name>
<dbReference type="EMBL" id="LR907895">
    <property type="protein sequence ID" value="CAD7254221.1"/>
    <property type="molecule type" value="Genomic_DNA"/>
</dbReference>
<feature type="non-terminal residue" evidence="2">
    <location>
        <position position="1"/>
    </location>
</feature>
<gene>
    <name evidence="2" type="ORF">DSTB1V02_LOCUS13967</name>
</gene>
<dbReference type="Proteomes" id="UP000677054">
    <property type="component" value="Unassembled WGS sequence"/>
</dbReference>
<dbReference type="InterPro" id="IPR013783">
    <property type="entry name" value="Ig-like_fold"/>
</dbReference>
<dbReference type="AlphaFoldDB" id="A0A7R9AHI4"/>
<evidence type="ECO:0000313" key="2">
    <source>
        <dbReference type="EMBL" id="CAD7254221.1"/>
    </source>
</evidence>
<dbReference type="Gene3D" id="2.60.40.10">
    <property type="entry name" value="Immunoglobulins"/>
    <property type="match status" value="1"/>
</dbReference>
<accession>A0A7R9AHI4</accession>
<keyword evidence="1" id="KW-0812">Transmembrane</keyword>
<evidence type="ECO:0000313" key="3">
    <source>
        <dbReference type="Proteomes" id="UP000677054"/>
    </source>
</evidence>
<feature type="transmembrane region" description="Helical" evidence="1">
    <location>
        <begin position="321"/>
        <end position="339"/>
    </location>
</feature>
<sequence>LEVWDAIENLTMEIYFEEDGILMNAIDLDSYPIDRNVTFLPRLNQGVVSMFAVKSNNGTVIDHVVIDQFNAFNERIRFQFPVEGLVNVTVAAFNEFQQWVYSTEQYEIRIVGKVQKMKIDDYGLITKPGSEKNLTISFESLGVNTCLLVDFGDGSIPYTYGEEKTCNTRKPNSYQNGIKLTNPLLVRHIYVDGDVYNVTAEAWNRLSQTSENLMITVDPNCTQLGVAIETHEDSYLMSMPFTITGNVQLNCTSVSTTQAWNITEVDELTRSYKKTVNIEDKLVGWNASLIVVPALFLPYGYYRFEFIVDMSGMYRVSLTLLRASFIATGYLKGILIAGYQGKGGEKLMKNNVTIGYNSK</sequence>